<feature type="region of interest" description="Disordered" evidence="1">
    <location>
        <begin position="1266"/>
        <end position="1292"/>
    </location>
</feature>
<dbReference type="SUPFAM" id="SSF53300">
    <property type="entry name" value="vWA-like"/>
    <property type="match status" value="1"/>
</dbReference>
<dbReference type="VEuPathDB" id="FungiDB:KRP22_13926"/>
<dbReference type="InterPro" id="IPR027417">
    <property type="entry name" value="P-loop_NTPase"/>
</dbReference>
<organism evidence="3 4">
    <name type="scientific">Phytophthora ramorum</name>
    <name type="common">Sudden oak death agent</name>
    <dbReference type="NCBI Taxonomy" id="164328"/>
    <lineage>
        <taxon>Eukaryota</taxon>
        <taxon>Sar</taxon>
        <taxon>Stramenopiles</taxon>
        <taxon>Oomycota</taxon>
        <taxon>Peronosporomycetes</taxon>
        <taxon>Peronosporales</taxon>
        <taxon>Peronosporaceae</taxon>
        <taxon>Phytophthora</taxon>
    </lineage>
</organism>
<dbReference type="VEuPathDB" id="FungiDB:KRP22_12896"/>
<dbReference type="Proteomes" id="UP000005238">
    <property type="component" value="Unassembled WGS sequence"/>
</dbReference>
<dbReference type="InterPro" id="IPR036465">
    <property type="entry name" value="vWFA_dom_sf"/>
</dbReference>
<dbReference type="PANTHER" id="PTHR22796:SF1">
    <property type="entry name" value="VWFA DOMAIN-CONTAINING PROTEIN"/>
    <property type="match status" value="1"/>
</dbReference>
<evidence type="ECO:0000256" key="1">
    <source>
        <dbReference type="SAM" id="MobiDB-lite"/>
    </source>
</evidence>
<dbReference type="HOGENOM" id="CLU_226854_0_0_1"/>
<dbReference type="Gene3D" id="3.40.50.300">
    <property type="entry name" value="P-loop containing nucleotide triphosphate hydrolases"/>
    <property type="match status" value="1"/>
</dbReference>
<dbReference type="SUPFAM" id="SSF52540">
    <property type="entry name" value="P-loop containing nucleoside triphosphate hydrolases"/>
    <property type="match status" value="1"/>
</dbReference>
<dbReference type="PANTHER" id="PTHR22796">
    <property type="entry name" value="URG4-RELATED"/>
    <property type="match status" value="1"/>
</dbReference>
<dbReference type="PROSITE" id="PS50234">
    <property type="entry name" value="VWFA"/>
    <property type="match status" value="1"/>
</dbReference>
<sequence>MLTYTMTQKDKCIQIMFFVDHQPPVVVHNQWHNMLGFRNMSFPAEPEGVGPDYYLEYDWGLQVSAKQRGSKQELAEEGSDTDSKEANSESKLLSDWLEASAQESENAGMLATTNDERMRFQIGSPQYGWSNALWQVGGIQFASFTNAIGKAGPTFLVMCFYRAGSWLISITCLEDPTRDGQSSTTPSLVLPSMATSTKTEQTVPAFLKIGVSMEELSLHFCDEYDPVRDARGMILYPEILRATCDAVSIVFATAPDPPEASRHSTRLGYLSHIRSYTTLFVAIDDIEVGHFLQTCNFPAILCFPETQASKDLLGFDRVKKHERLGGLVGDLLGKQLPGAEKASMIARVIYTDTWDPVGIPSYFHSIELKMAPAVLQVEDGILSYVNAFVRPVLDALEGEAASAAMCSGEGKNCMAPREDAWSLFAYESAVVTKQRKVYIEHFGISNIQVTITARVSIPVLNSFDGTPLHFGSTEMREVFSFPDQLYKDLAADYVADTIVRSPMLLMSLNILGNPAGFLRSFGQGVRDLVEIPLAASRNGYSPWILTKGVVGGVASFLGHATSATLTSVSGFSYSISRTMDQLTLPSDELRKRHYTRPTHLSSALADGLGSLGSSVVGAAAGVITTPIAVYKERQMQGLDTGIRSVVGGVSMGLVGIVARPMGGVASLVSLASDGLLYGMGGNRLPFDDSVSRFDARPNELLRYQLKVLPDAIGKSLIFAHGIWVVPDENKLLVAGQDLDCISKEQLDNELVRSLLLPADSALGLVQVTVVCSNDCLYVVGVSGAQNQTVLVRTSLESIQAVEESLKEPTVLNLGVKTPASAEWLRFRLPARQRRHLSHQLRLWLAEDAIFQSQRLNMESAISSAESDASAGPSLFRLMKLVRETQCEMEVVKPVLDELEVMRLCRGFGMMSSVNPKDFNFDVLHAREFDDDFIRFLRFDLFENSCPGTMRFKGLFGKQAQVAASLVDMKACTSTEMTSLADAGEGIYCVKIEGKCREAADDRDEAAPGLVVFSWIRDELFEPQGLRDTPAFVLRFLTGLTPDIICCTSSADLEQLKTVVAGSNEQDDDELSSYSVSFHIEKQEDQSDATECVALSFAAWLKTESQLYRIDLSRTIVRSVKLCLNILREFGMWPEEHVKGLRDAHEKQQQEEYDVAAQKVNDEIVKQRDMVDRVSGKLFQLHAGGRSSEGASASSLAASEAYEEFREWLDAVCSWNFDPKIVVLLEAPTRLREIEAALFDLYSRGQEGELSKLVEMCATTAKPKLGQAVTKRQARANAKKHNPDAEKKMEGDGEARTPVSWEAFLEKMAEPLNALQTQWRVAVESGLAVAKNAQLEHLKAQQKHAMAVYYESEKKIREDKFDELRKSLLSKDGLLLSFASVCDFDARTRIMTFLSKDSVGVYKFDESFKKMELMKVIDLGVRSTLTELPFTDVLLLDSTVYLTDSSGCSQGIDIHNDQTSNVMNVSTNAEMNVSSSQLLGLADNLAIGVVSSVPSDDGAFDGEIVCVCRDDHRHLPVLPLGVTFLTDRVSVQCVDDRVLVLDPLARKLYAFSLQVTVRSDSYRMRQSSDQGSKACDPEASNADCPRKQHWLYTLYHVFEKFPVRGLLDSAKLQPVSLTIACSAVENSIEALEECHDFLSLLMSDLLSLNKPLHGLDLTKNLAVKRSLCGISMGVKSLKSFFQALITFLPVQICRAESNALTVLHDGMDQSQIELEEDLLAWGAADIAESLRFGLLSPLLCAWRGRCIVVTSMGKQSTGKSYFLNHLTGSSFAIAGNRCTDGAWMTLRIMEDVLLVVLDFEGLGSFERTDQEDVFLSVLNASLSMFTIFRMEMRFDKDIDCLFSKFQKGVNLLKNDERLFQGTLYMSVKDVNPNDRHGVLSEFQRKFQKLLTANREQNFLTEMYSGKLGINCSPPLGTVGYYESLRHARQLIETLVNEPQSARGYKSGSSFHDCLRLVLAKISILDWTAVDESSQRLEMNELHRKLPGAIRTGCIIPVDAQAKDEIVPQSMKGPLLQDEETLSMLGFQHMSRDYPELVAQWTIVDQEISLDSMNDEEIDFGPLVDIHTSSTKSIHLTLLSLFQRYLVLTSKGALEKITDTDYVRFDAMLSFLVRRRKTKVILWVKQFLGAERFMDEWEKLEQSYLIPLEALLKRCAHTCSKCQLECMRSACHSFDEMHDCGMSHECRSLCEYCMRNFQPGKGMPRCVGKAGHEGKCDCGKGDHTCGAACSLAGASNCGGICVLIAGHEGEHRCSVKQHLCGAECCATNCSGKCILNREHPHTVHKCAEIRCNHSCKMDGCKERCSHASHFHDQPRLRAKLAQENGQTAAAELSASGDEIIHLCNARHACNAMCEASGICAKTVQVSTSKFSGSCDTFDFELKQMVGVRNTCVIVLQPGETNHDGVTHSCEKLLPNGTKSAHGCGVRCTACEYYCDKPVGHEGEHSAAHGNMRNMHFVAQDSVIAWEDRKYVPGEKGIAEMCNMYCSSAGRGHVHYLKCEKETAPACVYVGGQDQRRHCQTELHPPPEHQIDEVLHEKYWKTIGWEDPCRSASERASFAKCPYLCDALEHKRKSPSYCDLAVWHSPAVAPPSSERGGLSYISGHRFSCSHTSSSGKVHHVFVLDCSGSMRGQPWGMLVSGVRRYLRSRLLSGATQDIVSVVTFGDRGIVEYERVSIGSSPGMRIDFHGGGTFYSNGLRQANAIFSRTDLNVYRPVLVFFTDGRPADRKKGPKMAVDVRKRYAKSGLRTFVVGYGRASELGLADLAEKLGGTVHEALTAADLGQTFQTISMSLGARAGLLQTTTTA</sequence>
<dbReference type="VEuPathDB" id="FungiDB:KRP22_13925"/>
<dbReference type="VEuPathDB" id="FungiDB:KRP23_12624"/>
<keyword evidence="4" id="KW-1185">Reference proteome</keyword>
<name>H3H1A8_PHYRM</name>
<dbReference type="EMBL" id="DS566098">
    <property type="status" value="NOT_ANNOTATED_CDS"/>
    <property type="molecule type" value="Genomic_DNA"/>
</dbReference>
<dbReference type="VEuPathDB" id="FungiDB:KRP23_12625"/>
<dbReference type="SMART" id="SM00327">
    <property type="entry name" value="VWA"/>
    <property type="match status" value="1"/>
</dbReference>
<accession>H3H1A8</accession>
<dbReference type="Pfam" id="PF13519">
    <property type="entry name" value="VWA_2"/>
    <property type="match status" value="1"/>
</dbReference>
<feature type="domain" description="VWFA" evidence="2">
    <location>
        <begin position="2615"/>
        <end position="2789"/>
    </location>
</feature>
<evidence type="ECO:0000259" key="2">
    <source>
        <dbReference type="PROSITE" id="PS50234"/>
    </source>
</evidence>
<proteinExistence type="predicted"/>
<dbReference type="CDD" id="cd00198">
    <property type="entry name" value="vWFA"/>
    <property type="match status" value="1"/>
</dbReference>
<dbReference type="EnsemblProtists" id="Phyra84012">
    <property type="protein sequence ID" value="Phyra84012"/>
    <property type="gene ID" value="Phyra84012"/>
</dbReference>
<evidence type="ECO:0000313" key="4">
    <source>
        <dbReference type="Proteomes" id="UP000005238"/>
    </source>
</evidence>
<dbReference type="InterPro" id="IPR002035">
    <property type="entry name" value="VWF_A"/>
</dbReference>
<dbReference type="Gene3D" id="3.40.50.410">
    <property type="entry name" value="von Willebrand factor, type A domain"/>
    <property type="match status" value="1"/>
</dbReference>
<protein>
    <recommendedName>
        <fullName evidence="2">VWFA domain-containing protein</fullName>
    </recommendedName>
</protein>
<dbReference type="eggNOG" id="KOG1809">
    <property type="taxonomic scope" value="Eukaryota"/>
</dbReference>
<reference evidence="3" key="2">
    <citation type="submission" date="2015-06" db="UniProtKB">
        <authorList>
            <consortium name="EnsemblProtists"/>
        </authorList>
    </citation>
    <scope>IDENTIFICATION</scope>
    <source>
        <strain evidence="3">Pr102</strain>
    </source>
</reference>
<dbReference type="InParanoid" id="H3H1A8"/>
<reference evidence="4" key="1">
    <citation type="journal article" date="2006" name="Science">
        <title>Phytophthora genome sequences uncover evolutionary origins and mechanisms of pathogenesis.</title>
        <authorList>
            <person name="Tyler B.M."/>
            <person name="Tripathy S."/>
            <person name="Zhang X."/>
            <person name="Dehal P."/>
            <person name="Jiang R.H."/>
            <person name="Aerts A."/>
            <person name="Arredondo F.D."/>
            <person name="Baxter L."/>
            <person name="Bensasson D."/>
            <person name="Beynon J.L."/>
            <person name="Chapman J."/>
            <person name="Damasceno C.M."/>
            <person name="Dorrance A.E."/>
            <person name="Dou D."/>
            <person name="Dickerman A.W."/>
            <person name="Dubchak I.L."/>
            <person name="Garbelotto M."/>
            <person name="Gijzen M."/>
            <person name="Gordon S.G."/>
            <person name="Govers F."/>
            <person name="Grunwald N.J."/>
            <person name="Huang W."/>
            <person name="Ivors K.L."/>
            <person name="Jones R.W."/>
            <person name="Kamoun S."/>
            <person name="Krampis K."/>
            <person name="Lamour K.H."/>
            <person name="Lee M.K."/>
            <person name="McDonald W.H."/>
            <person name="Medina M."/>
            <person name="Meijer H.J."/>
            <person name="Nordberg E.K."/>
            <person name="Maclean D.J."/>
            <person name="Ospina-Giraldo M.D."/>
            <person name="Morris P.F."/>
            <person name="Phuntumart V."/>
            <person name="Putnam N.H."/>
            <person name="Rash S."/>
            <person name="Rose J.K."/>
            <person name="Sakihama Y."/>
            <person name="Salamov A.A."/>
            <person name="Savidor A."/>
            <person name="Scheuring C.F."/>
            <person name="Smith B.M."/>
            <person name="Sobral B.W."/>
            <person name="Terry A."/>
            <person name="Torto-Alalibo T.A."/>
            <person name="Win J."/>
            <person name="Xu Z."/>
            <person name="Zhang H."/>
            <person name="Grigoriev I.V."/>
            <person name="Rokhsar D.S."/>
            <person name="Boore J.L."/>
        </authorList>
    </citation>
    <scope>NUCLEOTIDE SEQUENCE [LARGE SCALE GENOMIC DNA]</scope>
    <source>
        <strain evidence="4">Pr102</strain>
    </source>
</reference>
<evidence type="ECO:0000313" key="3">
    <source>
        <dbReference type="EnsemblProtists" id="Phyra84012"/>
    </source>
</evidence>
<feature type="compositionally biased region" description="Basic and acidic residues" evidence="1">
    <location>
        <begin position="1280"/>
        <end position="1292"/>
    </location>
</feature>